<dbReference type="RefSeq" id="WP_232189641.1">
    <property type="nucleotide sequence ID" value="NZ_JAIOAP010000021.1"/>
</dbReference>
<evidence type="ECO:0000313" key="2">
    <source>
        <dbReference type="EMBL" id="MEQ4486575.1"/>
    </source>
</evidence>
<comment type="caution">
    <text evidence="2">The sequence shown here is derived from an EMBL/GenBank/DDBJ whole genome shotgun (WGS) entry which is preliminary data.</text>
</comment>
<protein>
    <submittedName>
        <fullName evidence="2">Uncharacterized protein</fullName>
    </submittedName>
</protein>
<keyword evidence="1" id="KW-0732">Signal</keyword>
<gene>
    <name evidence="2" type="ORF">QJS35_29795</name>
</gene>
<dbReference type="EMBL" id="JASKHM010000023">
    <property type="protein sequence ID" value="MEQ4486575.1"/>
    <property type="molecule type" value="Genomic_DNA"/>
</dbReference>
<feature type="chain" id="PRO_5045689005" evidence="1">
    <location>
        <begin position="24"/>
        <end position="264"/>
    </location>
</feature>
<sequence length="264" mass="28647">MKKFLSIILIVGLIFTLSTSAFAKDKNTSEGLTEKEKLVLINQVGLTEEETTLYPIGLLRELIANDGKKLSTTTSKSYDLKSEGPSNGEIGTASLTNSDITLNGAAFSTTSDVSGSKKIILVGNFQWKVDPFWTLTDKMSIGYPVTNKWYLRTSQGQVLGHSSETCNYVATAWDCVTKSSPSNYDLGVGVAASFDLKGDANVMKGWVQQYVYVVNTESGTSNVLFRYGHKTISGNVGVGIYPVGLAVEPAVNTETLDYIITFSW</sequence>
<evidence type="ECO:0000256" key="1">
    <source>
        <dbReference type="SAM" id="SignalP"/>
    </source>
</evidence>
<reference evidence="2 3" key="1">
    <citation type="journal article" date="2023" name="Genome Announc.">
        <title>Pan-Genome Analyses of the Genus Cohnella and Proposal of the Novel Species Cohnella silvisoli sp. nov., Isolated from Forest Soil.</title>
        <authorList>
            <person name="Wang C."/>
            <person name="Mao L."/>
            <person name="Bao G."/>
            <person name="Zhu H."/>
        </authorList>
    </citation>
    <scope>NUCLEOTIDE SEQUENCE [LARGE SCALE GENOMIC DNA]</scope>
    <source>
        <strain evidence="2 3">NL03-T5-1</strain>
    </source>
</reference>
<organism evidence="2 3">
    <name type="scientific">Cohnella silvisoli</name>
    <dbReference type="NCBI Taxonomy" id="2873699"/>
    <lineage>
        <taxon>Bacteria</taxon>
        <taxon>Bacillati</taxon>
        <taxon>Bacillota</taxon>
        <taxon>Bacilli</taxon>
        <taxon>Bacillales</taxon>
        <taxon>Paenibacillaceae</taxon>
        <taxon>Cohnella</taxon>
    </lineage>
</organism>
<feature type="signal peptide" evidence="1">
    <location>
        <begin position="1"/>
        <end position="23"/>
    </location>
</feature>
<proteinExistence type="predicted"/>
<name>A0ABV1L2K4_9BACL</name>
<dbReference type="Proteomes" id="UP001493487">
    <property type="component" value="Unassembled WGS sequence"/>
</dbReference>
<accession>A0ABV1L2K4</accession>
<evidence type="ECO:0000313" key="3">
    <source>
        <dbReference type="Proteomes" id="UP001493487"/>
    </source>
</evidence>
<keyword evidence="3" id="KW-1185">Reference proteome</keyword>